<dbReference type="EC" id="2.1.2.11" evidence="3"/>
<dbReference type="InterPro" id="IPR050478">
    <property type="entry name" value="Ethylene_sulfur-biosynth"/>
</dbReference>
<feature type="domain" description="Aminotransferase class I/classII large" evidence="7">
    <location>
        <begin position="126"/>
        <end position="234"/>
    </location>
</feature>
<comment type="catalytic activity">
    <reaction evidence="6">
        <text>(6R)-5,10-methylene-5,6,7,8-tetrahydrofolate + 3-methyl-2-oxobutanoate + H2O = 2-dehydropantoate + (6S)-5,6,7,8-tetrahydrofolate</text>
        <dbReference type="Rhea" id="RHEA:11824"/>
        <dbReference type="ChEBI" id="CHEBI:11561"/>
        <dbReference type="ChEBI" id="CHEBI:11851"/>
        <dbReference type="ChEBI" id="CHEBI:15377"/>
        <dbReference type="ChEBI" id="CHEBI:15636"/>
        <dbReference type="ChEBI" id="CHEBI:57453"/>
        <dbReference type="EC" id="2.1.2.11"/>
    </reaction>
</comment>
<comment type="caution">
    <text evidence="8">The sequence shown here is derived from an EMBL/GenBank/DDBJ whole genome shotgun (WGS) entry which is preliminary data.</text>
</comment>
<evidence type="ECO:0000256" key="5">
    <source>
        <dbReference type="ARBA" id="ARBA00022898"/>
    </source>
</evidence>
<dbReference type="Pfam" id="PF02548">
    <property type="entry name" value="Pantoate_transf"/>
    <property type="match status" value="1"/>
</dbReference>
<dbReference type="SUPFAM" id="SSF53383">
    <property type="entry name" value="PLP-dependent transferases"/>
    <property type="match status" value="1"/>
</dbReference>
<dbReference type="Gene3D" id="3.90.1150.10">
    <property type="entry name" value="Aspartate Aminotransferase, domain 1"/>
    <property type="match status" value="1"/>
</dbReference>
<evidence type="ECO:0000256" key="6">
    <source>
        <dbReference type="ARBA" id="ARBA00049172"/>
    </source>
</evidence>
<comment type="pathway">
    <text evidence="1">Cofactor biosynthesis; (R)-pantothenate biosynthesis; (R)-pantoate from 3-methyl-2-oxobutanoate: step 1/2.</text>
</comment>
<dbReference type="PANTHER" id="PTHR43795:SF74">
    <property type="entry name" value="1-AMINOCYCLOPROPANE-1-CARBOXYLATE SYNTHASE-LIKE PROTEIN 1"/>
    <property type="match status" value="1"/>
</dbReference>
<evidence type="ECO:0000256" key="3">
    <source>
        <dbReference type="ARBA" id="ARBA00012618"/>
    </source>
</evidence>
<evidence type="ECO:0000256" key="2">
    <source>
        <dbReference type="ARBA" id="ARBA00008676"/>
    </source>
</evidence>
<dbReference type="Gene3D" id="3.40.640.10">
    <property type="entry name" value="Type I PLP-dependent aspartate aminotransferase-like (Major domain)"/>
    <property type="match status" value="1"/>
</dbReference>
<evidence type="ECO:0000259" key="7">
    <source>
        <dbReference type="Pfam" id="PF00155"/>
    </source>
</evidence>
<keyword evidence="9" id="KW-1185">Reference proteome</keyword>
<protein>
    <recommendedName>
        <fullName evidence="3">3-methyl-2-oxobutanoate hydroxymethyltransferase</fullName>
        <ecNumber evidence="3">2.1.2.11</ecNumber>
    </recommendedName>
</protein>
<evidence type="ECO:0000313" key="9">
    <source>
        <dbReference type="Proteomes" id="UP000266723"/>
    </source>
</evidence>
<accession>A0ABQ7AB35</accession>
<dbReference type="SUPFAM" id="SSF51621">
    <property type="entry name" value="Phosphoenolpyruvate/pyruvate domain"/>
    <property type="match status" value="1"/>
</dbReference>
<dbReference type="Proteomes" id="UP000266723">
    <property type="component" value="Unassembled WGS sequence"/>
</dbReference>
<name>A0ABQ7AB35_BRACR</name>
<keyword evidence="5" id="KW-0663">Pyridoxal phosphate</keyword>
<dbReference type="EMBL" id="QGKV02002055">
    <property type="protein sequence ID" value="KAF3494856.1"/>
    <property type="molecule type" value="Genomic_DNA"/>
</dbReference>
<dbReference type="InterPro" id="IPR015813">
    <property type="entry name" value="Pyrv/PenolPyrv_kinase-like_dom"/>
</dbReference>
<keyword evidence="4" id="KW-0808">Transferase</keyword>
<gene>
    <name evidence="8" type="ORF">DY000_02056822</name>
</gene>
<evidence type="ECO:0000313" key="8">
    <source>
        <dbReference type="EMBL" id="KAF3494856.1"/>
    </source>
</evidence>
<dbReference type="InterPro" id="IPR003700">
    <property type="entry name" value="Pantoate_hydroxy_MeTrfase"/>
</dbReference>
<comment type="similarity">
    <text evidence="2">Belongs to the PanB family.</text>
</comment>
<dbReference type="InterPro" id="IPR015424">
    <property type="entry name" value="PyrdxlP-dep_Trfase"/>
</dbReference>
<dbReference type="PANTHER" id="PTHR43795">
    <property type="entry name" value="BIFUNCTIONAL ASPARTATE AMINOTRANSFERASE AND GLUTAMATE/ASPARTATE-PREPHENATE AMINOTRANSFERASE-RELATED"/>
    <property type="match status" value="1"/>
</dbReference>
<dbReference type="InterPro" id="IPR004839">
    <property type="entry name" value="Aminotransferase_I/II_large"/>
</dbReference>
<evidence type="ECO:0000256" key="1">
    <source>
        <dbReference type="ARBA" id="ARBA00005033"/>
    </source>
</evidence>
<sequence length="239" mass="26252">MVYQAVDSAVRVLKEGGMDAIKLEGGSPSRITAARSIVEAGIAVMGHAPFMFTSKPTQQLHTTTHIVLFTHKHTLSYSIGRMSLDKNLLSKLAVGDKHGEDSPYFDGWKAYDNNPFHPEHNPQGVIQMGLAENQLCSDLIKEWIKANPQASICTAEGIDGFSDIAVFQDYHGLKQFRQAIAAFMEKARGGRVRFEEERVVMSGGATGANETLMFCLADRDDAFLVPTPYYAAYVISAFS</sequence>
<evidence type="ECO:0000256" key="4">
    <source>
        <dbReference type="ARBA" id="ARBA00022679"/>
    </source>
</evidence>
<proteinExistence type="inferred from homology"/>
<dbReference type="PRINTS" id="PR00753">
    <property type="entry name" value="ACCSYNTHASE"/>
</dbReference>
<organism evidence="8 9">
    <name type="scientific">Brassica cretica</name>
    <name type="common">Mustard</name>
    <dbReference type="NCBI Taxonomy" id="69181"/>
    <lineage>
        <taxon>Eukaryota</taxon>
        <taxon>Viridiplantae</taxon>
        <taxon>Streptophyta</taxon>
        <taxon>Embryophyta</taxon>
        <taxon>Tracheophyta</taxon>
        <taxon>Spermatophyta</taxon>
        <taxon>Magnoliopsida</taxon>
        <taxon>eudicotyledons</taxon>
        <taxon>Gunneridae</taxon>
        <taxon>Pentapetalae</taxon>
        <taxon>rosids</taxon>
        <taxon>malvids</taxon>
        <taxon>Brassicales</taxon>
        <taxon>Brassicaceae</taxon>
        <taxon>Brassiceae</taxon>
        <taxon>Brassica</taxon>
    </lineage>
</organism>
<dbReference type="InterPro" id="IPR015422">
    <property type="entry name" value="PyrdxlP-dep_Trfase_small"/>
</dbReference>
<dbReference type="Pfam" id="PF00155">
    <property type="entry name" value="Aminotran_1_2"/>
    <property type="match status" value="1"/>
</dbReference>
<dbReference type="InterPro" id="IPR040442">
    <property type="entry name" value="Pyrv_kinase-like_dom_sf"/>
</dbReference>
<dbReference type="InterPro" id="IPR015421">
    <property type="entry name" value="PyrdxlP-dep_Trfase_major"/>
</dbReference>
<reference evidence="8 9" key="1">
    <citation type="journal article" date="2020" name="BMC Genomics">
        <title>Intraspecific diversification of the crop wild relative Brassica cretica Lam. using demographic model selection.</title>
        <authorList>
            <person name="Kioukis A."/>
            <person name="Michalopoulou V.A."/>
            <person name="Briers L."/>
            <person name="Pirintsos S."/>
            <person name="Studholme D.J."/>
            <person name="Pavlidis P."/>
            <person name="Sarris P.F."/>
        </authorList>
    </citation>
    <scope>NUCLEOTIDE SEQUENCE [LARGE SCALE GENOMIC DNA]</scope>
    <source>
        <strain evidence="9">cv. PFS-1207/04</strain>
    </source>
</reference>
<dbReference type="Gene3D" id="3.20.20.60">
    <property type="entry name" value="Phosphoenolpyruvate-binding domains"/>
    <property type="match status" value="1"/>
</dbReference>